<evidence type="ECO:0000313" key="2">
    <source>
        <dbReference type="EMBL" id="KAG5643733.1"/>
    </source>
</evidence>
<sequence length="306" mass="33477">MSLPKLQIPPSAVFIYENPIDDELRESLSPTSSIKGVFVRSRPTSADYSGYEYGGIGDIAGPSPITSSDESTASFPDTDTILARWARRQAQADARSLAPSTFTIGSRMRAVRRDVDSDAITIHAVAHNEVVAEAEKSARRRTWPSYRAIRQTVSNILHRKDAPTCVAVKGGNFASSSVGPATNLDVPTERIKSSSTSLFSRRRRRRATTDADKKKAKVAPVIAPRASSMDALAYRAQLRRSRSFSGFTSVLGAINDEADDDDELDDATAEARQLVAAIGRSWAFEEMAEDDREDGTARFVFERSVQ</sequence>
<feature type="region of interest" description="Disordered" evidence="1">
    <location>
        <begin position="195"/>
        <end position="216"/>
    </location>
</feature>
<dbReference type="Proteomes" id="UP000775547">
    <property type="component" value="Unassembled WGS sequence"/>
</dbReference>
<comment type="caution">
    <text evidence="2">The sequence shown here is derived from an EMBL/GenBank/DDBJ whole genome shotgun (WGS) entry which is preliminary data.</text>
</comment>
<evidence type="ECO:0000313" key="3">
    <source>
        <dbReference type="Proteomes" id="UP000775547"/>
    </source>
</evidence>
<keyword evidence="3" id="KW-1185">Reference proteome</keyword>
<proteinExistence type="predicted"/>
<protein>
    <submittedName>
        <fullName evidence="2">Uncharacterized protein</fullName>
    </submittedName>
</protein>
<gene>
    <name evidence="2" type="ORF">DXG03_009723</name>
</gene>
<dbReference type="AlphaFoldDB" id="A0A9P7G546"/>
<reference evidence="2" key="2">
    <citation type="submission" date="2021-10" db="EMBL/GenBank/DDBJ databases">
        <title>Phylogenomics reveals ancestral predisposition of the termite-cultivated fungus Termitomyces towards a domesticated lifestyle.</title>
        <authorList>
            <person name="Auxier B."/>
            <person name="Grum-Grzhimaylo A."/>
            <person name="Cardenas M.E."/>
            <person name="Lodge J.D."/>
            <person name="Laessoe T."/>
            <person name="Pedersen O."/>
            <person name="Smith M.E."/>
            <person name="Kuyper T.W."/>
            <person name="Franco-Molano E.A."/>
            <person name="Baroni T.J."/>
            <person name="Aanen D.K."/>
        </authorList>
    </citation>
    <scope>NUCLEOTIDE SEQUENCE</scope>
    <source>
        <strain evidence="2">AP01</strain>
        <tissue evidence="2">Mycelium</tissue>
    </source>
</reference>
<organism evidence="2 3">
    <name type="scientific">Asterophora parasitica</name>
    <dbReference type="NCBI Taxonomy" id="117018"/>
    <lineage>
        <taxon>Eukaryota</taxon>
        <taxon>Fungi</taxon>
        <taxon>Dikarya</taxon>
        <taxon>Basidiomycota</taxon>
        <taxon>Agaricomycotina</taxon>
        <taxon>Agaricomycetes</taxon>
        <taxon>Agaricomycetidae</taxon>
        <taxon>Agaricales</taxon>
        <taxon>Tricholomatineae</taxon>
        <taxon>Lyophyllaceae</taxon>
        <taxon>Asterophora</taxon>
    </lineage>
</organism>
<name>A0A9P7G546_9AGAR</name>
<accession>A0A9P7G546</accession>
<dbReference type="EMBL" id="JABCKV010000098">
    <property type="protein sequence ID" value="KAG5643733.1"/>
    <property type="molecule type" value="Genomic_DNA"/>
</dbReference>
<dbReference type="OrthoDB" id="3059808at2759"/>
<reference evidence="2" key="1">
    <citation type="submission" date="2020-07" db="EMBL/GenBank/DDBJ databases">
        <authorList>
            <person name="Nieuwenhuis M."/>
            <person name="Van De Peppel L.J.J."/>
        </authorList>
    </citation>
    <scope>NUCLEOTIDE SEQUENCE</scope>
    <source>
        <strain evidence="2">AP01</strain>
        <tissue evidence="2">Mycelium</tissue>
    </source>
</reference>
<evidence type="ECO:0000256" key="1">
    <source>
        <dbReference type="SAM" id="MobiDB-lite"/>
    </source>
</evidence>